<dbReference type="Gene3D" id="3.80.10.10">
    <property type="entry name" value="Ribonuclease Inhibitor"/>
    <property type="match status" value="1"/>
</dbReference>
<reference evidence="2" key="1">
    <citation type="submission" date="2021-08" db="EMBL/GenBank/DDBJ databases">
        <title>WGS assembly of Ceratopteris richardii.</title>
        <authorList>
            <person name="Marchant D.B."/>
            <person name="Chen G."/>
            <person name="Jenkins J."/>
            <person name="Shu S."/>
            <person name="Leebens-Mack J."/>
            <person name="Grimwood J."/>
            <person name="Schmutz J."/>
            <person name="Soltis P."/>
            <person name="Soltis D."/>
            <person name="Chen Z.-H."/>
        </authorList>
    </citation>
    <scope>NUCLEOTIDE SEQUENCE</scope>
    <source>
        <strain evidence="2">Whitten #5841</strain>
        <tissue evidence="2">Leaf</tissue>
    </source>
</reference>
<dbReference type="OrthoDB" id="550575at2759"/>
<evidence type="ECO:0000313" key="2">
    <source>
        <dbReference type="EMBL" id="KAH7440438.1"/>
    </source>
</evidence>
<dbReference type="OMA" id="LPDANTW"/>
<gene>
    <name evidence="2" type="ORF">KP509_04G107000</name>
</gene>
<comment type="caution">
    <text evidence="2">The sequence shown here is derived from an EMBL/GenBank/DDBJ whole genome shotgun (WGS) entry which is preliminary data.</text>
</comment>
<evidence type="ECO:0000313" key="3">
    <source>
        <dbReference type="Proteomes" id="UP000825935"/>
    </source>
</evidence>
<dbReference type="InterPro" id="IPR032675">
    <property type="entry name" value="LRR_dom_sf"/>
</dbReference>
<accession>A0A8T2V0D5</accession>
<proteinExistence type="predicted"/>
<protein>
    <submittedName>
        <fullName evidence="2">Uncharacterized protein</fullName>
    </submittedName>
</protein>
<feature type="region of interest" description="Disordered" evidence="1">
    <location>
        <begin position="1"/>
        <end position="31"/>
    </location>
</feature>
<sequence length="223" mass="25364">MAKGKKVKGKKGKKGKKKGPPPSHDKGWDKAINNGRWERPLEALPDPAAHSSFVELREKIFSALEQLSIFWTDAVTVNEFFQDLFKVSRDKLVKVELRGARYLKKVILSPPTLAPHLKILDLSCCEWLEYVLLHMINLERLSLHQCPSLKKAILHTKQLKEIDLLKCNKLSVVVLWSDELTELALPTLDFKTVELHCPKLGKVNYIKDDPPPKEQEAINEASS</sequence>
<dbReference type="EMBL" id="CM035409">
    <property type="protein sequence ID" value="KAH7440438.1"/>
    <property type="molecule type" value="Genomic_DNA"/>
</dbReference>
<evidence type="ECO:0000256" key="1">
    <source>
        <dbReference type="SAM" id="MobiDB-lite"/>
    </source>
</evidence>
<dbReference type="AlphaFoldDB" id="A0A8T2V0D5"/>
<dbReference type="Proteomes" id="UP000825935">
    <property type="component" value="Chromosome 4"/>
</dbReference>
<name>A0A8T2V0D5_CERRI</name>
<dbReference type="SUPFAM" id="SSF52047">
    <property type="entry name" value="RNI-like"/>
    <property type="match status" value="1"/>
</dbReference>
<feature type="compositionally biased region" description="Basic residues" evidence="1">
    <location>
        <begin position="1"/>
        <end position="19"/>
    </location>
</feature>
<organism evidence="2 3">
    <name type="scientific">Ceratopteris richardii</name>
    <name type="common">Triangle waterfern</name>
    <dbReference type="NCBI Taxonomy" id="49495"/>
    <lineage>
        <taxon>Eukaryota</taxon>
        <taxon>Viridiplantae</taxon>
        <taxon>Streptophyta</taxon>
        <taxon>Embryophyta</taxon>
        <taxon>Tracheophyta</taxon>
        <taxon>Polypodiopsida</taxon>
        <taxon>Polypodiidae</taxon>
        <taxon>Polypodiales</taxon>
        <taxon>Pteridineae</taxon>
        <taxon>Pteridaceae</taxon>
        <taxon>Parkerioideae</taxon>
        <taxon>Ceratopteris</taxon>
    </lineage>
</organism>
<dbReference type="EMBL" id="CM035409">
    <property type="protein sequence ID" value="KAH7440437.1"/>
    <property type="molecule type" value="Genomic_DNA"/>
</dbReference>
<keyword evidence="3" id="KW-1185">Reference proteome</keyword>